<reference evidence="1" key="1">
    <citation type="submission" date="2019-08" db="EMBL/GenBank/DDBJ databases">
        <title>Genome sequence of Clostridiales bacterium MT110.</title>
        <authorList>
            <person name="Cao J."/>
        </authorList>
    </citation>
    <scope>NUCLEOTIDE SEQUENCE</scope>
    <source>
        <strain evidence="1">MT110</strain>
    </source>
</reference>
<protein>
    <submittedName>
        <fullName evidence="1">Peptide transporter</fullName>
    </submittedName>
</protein>
<evidence type="ECO:0000313" key="1">
    <source>
        <dbReference type="EMBL" id="QOX62637.1"/>
    </source>
</evidence>
<accession>A0ACD1A8I5</accession>
<dbReference type="EMBL" id="CP042469">
    <property type="protein sequence ID" value="QOX62637.1"/>
    <property type="molecule type" value="Genomic_DNA"/>
</dbReference>
<gene>
    <name evidence="1" type="ORF">FRZ06_04385</name>
</gene>
<sequence>MSENQKGVKYATSFKEQFTVRGMIIGSIGAAILTMSSMYVALKLGALPWPIIFVALVSMFSLKLLGNTNINEINVTHTAMSAGAMTAGGLAFTIPGIFILNPEAELNIVALFFVVLGGVILGLIFTALIRKYFVVTKDLPYPMGQAAAETLIIGDEGGKKALTLFSSLGVAAVFTVVRDWFKWIPGTLPGNIAGTSLASKGVFAGIWLSPMLIAVGFIIGPLYIGIWFLGAIIGDFGIVLGGTSAGLWDGAVAGAIKSSLGIGLMVGTGVGIIVKGIIPKAKEIFGPMFSKENMSGGFINLRWAPIAMVLIAFLFTVICKMGVVASIITILGVWLATSMSAQIVGQTGINPMEVFGIIVLLAAKAVSSLGQTEAFMVAAVVAIACGLAGDVMNDFKAGHILQTDPKAQWLGECIGGLIGSFVTVGVFYVILTAYGPTAFGNPEMFIAPQAGAVAAMVGGIPHMTAFLIGLVLGCVLYCLNFPVMTLGLGVYLPFYLSATAFIGGALRFIVQKAAPDYEKSGSGLIVASGLLGGEAVVGVIIALIQAVQGMTAI</sequence>
<keyword evidence="2" id="KW-1185">Reference proteome</keyword>
<name>A0ACD1A8I5_9FIRM</name>
<dbReference type="Proteomes" id="UP000594014">
    <property type="component" value="Chromosome"/>
</dbReference>
<organism evidence="1 2">
    <name type="scientific">Anoxybacterium hadale</name>
    <dbReference type="NCBI Taxonomy" id="3408580"/>
    <lineage>
        <taxon>Bacteria</taxon>
        <taxon>Bacillati</taxon>
        <taxon>Bacillota</taxon>
        <taxon>Clostridia</taxon>
        <taxon>Peptostreptococcales</taxon>
        <taxon>Anaerovoracaceae</taxon>
        <taxon>Anoxybacterium</taxon>
    </lineage>
</organism>
<evidence type="ECO:0000313" key="2">
    <source>
        <dbReference type="Proteomes" id="UP000594014"/>
    </source>
</evidence>
<proteinExistence type="predicted"/>